<evidence type="ECO:0000313" key="3">
    <source>
        <dbReference type="EMBL" id="CAE0051698.1"/>
    </source>
</evidence>
<proteinExistence type="inferred from homology"/>
<dbReference type="Pfam" id="PF04499">
    <property type="entry name" value="SAPS"/>
    <property type="match status" value="1"/>
</dbReference>
<dbReference type="EMBL" id="HBHW01025389">
    <property type="protein sequence ID" value="CAE0051698.1"/>
    <property type="molecule type" value="Transcribed_RNA"/>
</dbReference>
<dbReference type="AlphaFoldDB" id="A0A7S3EHF8"/>
<dbReference type="PANTHER" id="PTHR12634:SF8">
    <property type="entry name" value="FIERY MOUNTAIN, ISOFORM D"/>
    <property type="match status" value="1"/>
</dbReference>
<evidence type="ECO:0000256" key="2">
    <source>
        <dbReference type="ARBA" id="ARBA00023306"/>
    </source>
</evidence>
<comment type="similarity">
    <text evidence="1">Belongs to the SAPS family.</text>
</comment>
<name>A0A7S3EHF8_9RHOD</name>
<protein>
    <recommendedName>
        <fullName evidence="4">Serine/threonine-protein phosphatase 4 regulatory subunit 3-like central domain-containing protein</fullName>
    </recommendedName>
</protein>
<dbReference type="PANTHER" id="PTHR12634">
    <property type="entry name" value="SIT4 YEAST -ASSOCIATING PROTEIN-RELATED"/>
    <property type="match status" value="1"/>
</dbReference>
<dbReference type="InterPro" id="IPR007587">
    <property type="entry name" value="SAPS"/>
</dbReference>
<organism evidence="3">
    <name type="scientific">Rhodosorus marinus</name>
    <dbReference type="NCBI Taxonomy" id="101924"/>
    <lineage>
        <taxon>Eukaryota</taxon>
        <taxon>Rhodophyta</taxon>
        <taxon>Stylonematophyceae</taxon>
        <taxon>Stylonematales</taxon>
        <taxon>Stylonemataceae</taxon>
        <taxon>Rhodosorus</taxon>
    </lineage>
</organism>
<reference evidence="3" key="1">
    <citation type="submission" date="2021-01" db="EMBL/GenBank/DDBJ databases">
        <authorList>
            <person name="Corre E."/>
            <person name="Pelletier E."/>
            <person name="Niang G."/>
            <person name="Scheremetjew M."/>
            <person name="Finn R."/>
            <person name="Kale V."/>
            <person name="Holt S."/>
            <person name="Cochrane G."/>
            <person name="Meng A."/>
            <person name="Brown T."/>
            <person name="Cohen L."/>
        </authorList>
    </citation>
    <scope>NUCLEOTIDE SEQUENCE</scope>
    <source>
        <strain evidence="3">CCMP 769</strain>
    </source>
</reference>
<accession>A0A7S3EHF8</accession>
<evidence type="ECO:0008006" key="4">
    <source>
        <dbReference type="Google" id="ProtNLM"/>
    </source>
</evidence>
<dbReference type="GO" id="GO:0019888">
    <property type="term" value="F:protein phosphatase regulator activity"/>
    <property type="evidence" value="ECO:0007669"/>
    <property type="project" value="TreeGrafter"/>
</dbReference>
<keyword evidence="2" id="KW-0131">Cell cycle</keyword>
<evidence type="ECO:0000256" key="1">
    <source>
        <dbReference type="ARBA" id="ARBA00006180"/>
    </source>
</evidence>
<dbReference type="GO" id="GO:0019903">
    <property type="term" value="F:protein phosphatase binding"/>
    <property type="evidence" value="ECO:0007669"/>
    <property type="project" value="InterPro"/>
</dbReference>
<sequence>MLFRNTFGPSAIEDIIARAEAEDNKLPISVFLDELLDRQDIIAEVNSEEKRLLAFLCRSSVMEALVDMCVAENSTPSGDSDLDSKRKFKFPFVASEILASENGRISDTIVRSRGLVVKLLGFFELKDPETVDSLRASYVTKITSALLRCKNIETLHHLVHNKSFIPSLLVHVAEESVADLVLRILDSADTGRFFSSEVGQPRKESVDLLVGGNVLSELAKMFVKSVESTEQGECFRQNTLMNTSKLVLNLSLRVLQLKRVLMEIPSELNVFEKPEEVLGVMIDAGIKDYASQGNGRSVALMASLDVAAELLTTEANRVEHEASLGSSSINSVLAMVSRMSRQKIFGTEGNESETNGDMTVMKNRSALESTALFEQCLRKRIEELVKILTEDRSQNSFSNSCDKVADPFGITKFRIAEFVLACIKNGNRETTAVLLEQKIPEVFLQIFFSREWNSIVLNTVTTAIIYSFEAGSTEVRKAWLSAGIIPKIMRAWFESEEVTGRKKRPGHMGHVVLLCTALEKLFLELGEENEGLVDKKDRDRFLQFCEEHVAVEIERQNFRYSGQDERESEGDMPPVNTF</sequence>
<gene>
    <name evidence="3" type="ORF">RMAR00112_LOCUS19698</name>
</gene>